<dbReference type="EMBL" id="CAJPEV010004041">
    <property type="protein sequence ID" value="CAG0901051.1"/>
    <property type="molecule type" value="Genomic_DNA"/>
</dbReference>
<dbReference type="PANTHER" id="PTHR10625">
    <property type="entry name" value="HISTONE DEACETYLASE HDAC1-RELATED"/>
    <property type="match status" value="1"/>
</dbReference>
<sequence>MRWISLRSFSTSAKQGSYLGTAVKLAEEKVSDIQGLPIIHHPGYVCDLPPKHRFPMPKFHGVLNHLIKDGVVQPSKQVRKPKRVEPSHASIVHTKEYVDKFFNGRTSEAEQRKTGFKWSPGLVSRVRYETGGTMLAAVLCLEHGLACSTAGGTHHAFPDYGSGYCLLNDLAVAATFLINQGLVSRILIVDLDVHQGDGTAAMFEGNSSVFTFSMHCGDNFPLKKERSDLDLSLPKGTGDDEYLQALKDHLPWIIATFKPDMTFFDAGVDPHKEDELGKLCLTDQGLYARDKYVLETMRKNAIPCACVIGGGYDKDLDNLAKRHTIVHRAASCVFQDIT</sequence>
<dbReference type="EMBL" id="LR903558">
    <property type="protein sequence ID" value="CAD7252026.1"/>
    <property type="molecule type" value="Genomic_DNA"/>
</dbReference>
<evidence type="ECO:0000259" key="3">
    <source>
        <dbReference type="Pfam" id="PF00850"/>
    </source>
</evidence>
<dbReference type="PANTHER" id="PTHR10625:SF19">
    <property type="entry name" value="HISTONE DEACETYLASE 12"/>
    <property type="match status" value="1"/>
</dbReference>
<dbReference type="CDD" id="cd09993">
    <property type="entry name" value="HDAC_classIV"/>
    <property type="match status" value="1"/>
</dbReference>
<dbReference type="Proteomes" id="UP000677054">
    <property type="component" value="Unassembled WGS sequence"/>
</dbReference>
<dbReference type="InterPro" id="IPR044150">
    <property type="entry name" value="HDAC_classIV"/>
</dbReference>
<dbReference type="InterPro" id="IPR000286">
    <property type="entry name" value="HDACs"/>
</dbReference>
<evidence type="ECO:0000256" key="1">
    <source>
        <dbReference type="ARBA" id="ARBA00022801"/>
    </source>
</evidence>
<keyword evidence="1" id="KW-0378">Hydrolase</keyword>
<reference evidence="4" key="1">
    <citation type="submission" date="2020-11" db="EMBL/GenBank/DDBJ databases">
        <authorList>
            <person name="Tran Van P."/>
        </authorList>
    </citation>
    <scope>NUCLEOTIDE SEQUENCE</scope>
</reference>
<comment type="catalytic activity">
    <reaction evidence="2">
        <text>N(6)-acetyl-L-lysyl-[histone] + H2O = L-lysyl-[histone] + acetate</text>
        <dbReference type="Rhea" id="RHEA:58196"/>
        <dbReference type="Rhea" id="RHEA-COMP:9845"/>
        <dbReference type="Rhea" id="RHEA-COMP:11338"/>
        <dbReference type="ChEBI" id="CHEBI:15377"/>
        <dbReference type="ChEBI" id="CHEBI:29969"/>
        <dbReference type="ChEBI" id="CHEBI:30089"/>
        <dbReference type="ChEBI" id="CHEBI:61930"/>
        <dbReference type="EC" id="3.5.1.98"/>
    </reaction>
</comment>
<dbReference type="OrthoDB" id="437693at2759"/>
<evidence type="ECO:0000313" key="4">
    <source>
        <dbReference type="EMBL" id="CAD7252026.1"/>
    </source>
</evidence>
<dbReference type="InterPro" id="IPR023696">
    <property type="entry name" value="Ureohydrolase_dom_sf"/>
</dbReference>
<protein>
    <recommendedName>
        <fullName evidence="3">Histone deacetylase domain-containing protein</fullName>
    </recommendedName>
</protein>
<evidence type="ECO:0000256" key="2">
    <source>
        <dbReference type="ARBA" id="ARBA00048287"/>
    </source>
</evidence>
<organism evidence="4">
    <name type="scientific">Darwinula stevensoni</name>
    <dbReference type="NCBI Taxonomy" id="69355"/>
    <lineage>
        <taxon>Eukaryota</taxon>
        <taxon>Metazoa</taxon>
        <taxon>Ecdysozoa</taxon>
        <taxon>Arthropoda</taxon>
        <taxon>Crustacea</taxon>
        <taxon>Oligostraca</taxon>
        <taxon>Ostracoda</taxon>
        <taxon>Podocopa</taxon>
        <taxon>Podocopida</taxon>
        <taxon>Darwinulocopina</taxon>
        <taxon>Darwinuloidea</taxon>
        <taxon>Darwinulidae</taxon>
        <taxon>Darwinula</taxon>
    </lineage>
</organism>
<dbReference type="InterPro" id="IPR037138">
    <property type="entry name" value="His_deacetylse_dom_sf"/>
</dbReference>
<evidence type="ECO:0000313" key="5">
    <source>
        <dbReference type="Proteomes" id="UP000677054"/>
    </source>
</evidence>
<dbReference type="GO" id="GO:0040029">
    <property type="term" value="P:epigenetic regulation of gene expression"/>
    <property type="evidence" value="ECO:0007669"/>
    <property type="project" value="TreeGrafter"/>
</dbReference>
<dbReference type="PRINTS" id="PR01270">
    <property type="entry name" value="HDASUPER"/>
</dbReference>
<dbReference type="GO" id="GO:0141221">
    <property type="term" value="F:histone deacetylase activity, hydrolytic mechanism"/>
    <property type="evidence" value="ECO:0007669"/>
    <property type="project" value="UniProtKB-EC"/>
</dbReference>
<feature type="domain" description="Histone deacetylase" evidence="3">
    <location>
        <begin position="57"/>
        <end position="315"/>
    </location>
</feature>
<dbReference type="Gene3D" id="3.40.800.20">
    <property type="entry name" value="Histone deacetylase domain"/>
    <property type="match status" value="1"/>
</dbReference>
<dbReference type="AlphaFoldDB" id="A0A7R9AD77"/>
<proteinExistence type="predicted"/>
<dbReference type="Pfam" id="PF00850">
    <property type="entry name" value="Hist_deacetyl"/>
    <property type="match status" value="1"/>
</dbReference>
<keyword evidence="5" id="KW-1185">Reference proteome</keyword>
<accession>A0A7R9AD77</accession>
<gene>
    <name evidence="4" type="ORF">DSTB1V02_LOCUS11787</name>
</gene>
<name>A0A7R9AD77_9CRUS</name>
<dbReference type="SUPFAM" id="SSF52768">
    <property type="entry name" value="Arginase/deacetylase"/>
    <property type="match status" value="1"/>
</dbReference>
<dbReference type="InterPro" id="IPR023801">
    <property type="entry name" value="His_deacetylse_dom"/>
</dbReference>